<dbReference type="InterPro" id="IPR019460">
    <property type="entry name" value="Atg11_C"/>
</dbReference>
<name>B5Y5S6_PHATC</name>
<dbReference type="GO" id="GO:0061709">
    <property type="term" value="P:reticulophagy"/>
    <property type="evidence" value="ECO:0007669"/>
    <property type="project" value="TreeGrafter"/>
</dbReference>
<feature type="coiled-coil region" evidence="5">
    <location>
        <begin position="685"/>
        <end position="712"/>
    </location>
</feature>
<feature type="domain" description="Autophagy-related protein 11 C-terminal" evidence="8">
    <location>
        <begin position="713"/>
        <end position="812"/>
    </location>
</feature>
<gene>
    <name evidence="9" type="ORF">PHATR_44229</name>
</gene>
<evidence type="ECO:0000256" key="2">
    <source>
        <dbReference type="ARBA" id="ARBA00022927"/>
    </source>
</evidence>
<evidence type="ECO:0000259" key="8">
    <source>
        <dbReference type="Pfam" id="PF10377"/>
    </source>
</evidence>
<dbReference type="GO" id="GO:0019901">
    <property type="term" value="F:protein kinase binding"/>
    <property type="evidence" value="ECO:0007669"/>
    <property type="project" value="TreeGrafter"/>
</dbReference>
<reference evidence="10" key="2">
    <citation type="submission" date="2008-08" db="EMBL/GenBank/DDBJ databases">
        <authorList>
            <consortium name="Diatom Consortium"/>
            <person name="Grigoriev I."/>
            <person name="Grimwood J."/>
            <person name="Kuo A."/>
            <person name="Otillar R.P."/>
            <person name="Salamov A."/>
            <person name="Detter J.C."/>
            <person name="Lindquist E."/>
            <person name="Shapiro H."/>
            <person name="Lucas S."/>
            <person name="Glavina del Rio T."/>
            <person name="Pitluck S."/>
            <person name="Rokhsar D."/>
            <person name="Bowler C."/>
        </authorList>
    </citation>
    <scope>GENOME REANNOTATION</scope>
    <source>
        <strain evidence="10">CCAP 1055/1</strain>
    </source>
</reference>
<proteinExistence type="predicted"/>
<dbReference type="GO" id="GO:0034727">
    <property type="term" value="P:piecemeal microautophagy of the nucleus"/>
    <property type="evidence" value="ECO:0007669"/>
    <property type="project" value="TreeGrafter"/>
</dbReference>
<evidence type="ECO:0000313" key="10">
    <source>
        <dbReference type="Proteomes" id="UP000000759"/>
    </source>
</evidence>
<dbReference type="GO" id="GO:1990316">
    <property type="term" value="C:Atg1/ULK1 kinase complex"/>
    <property type="evidence" value="ECO:0007669"/>
    <property type="project" value="TreeGrafter"/>
</dbReference>
<dbReference type="GO" id="GO:0000422">
    <property type="term" value="P:autophagy of mitochondrion"/>
    <property type="evidence" value="ECO:0007669"/>
    <property type="project" value="TreeGrafter"/>
</dbReference>
<dbReference type="eggNOG" id="ENOG502RRBP">
    <property type="taxonomic scope" value="Eukaryota"/>
</dbReference>
<evidence type="ECO:0000256" key="1">
    <source>
        <dbReference type="ARBA" id="ARBA00022448"/>
    </source>
</evidence>
<dbReference type="InterPro" id="IPR040040">
    <property type="entry name" value="ATG11"/>
</dbReference>
<evidence type="ECO:0000256" key="3">
    <source>
        <dbReference type="ARBA" id="ARBA00023006"/>
    </source>
</evidence>
<dbReference type="GO" id="GO:0060090">
    <property type="term" value="F:molecular adaptor activity"/>
    <property type="evidence" value="ECO:0007669"/>
    <property type="project" value="TreeGrafter"/>
</dbReference>
<evidence type="ECO:0000259" key="7">
    <source>
        <dbReference type="Pfam" id="PF04108"/>
    </source>
</evidence>
<accession>B5Y5S6</accession>
<dbReference type="PaxDb" id="2850-Phatr44229"/>
<dbReference type="RefSeq" id="XP_002186517.1">
    <property type="nucleotide sequence ID" value="XM_002186481.1"/>
</dbReference>
<dbReference type="STRING" id="556484.B5Y5S6"/>
<protein>
    <recommendedName>
        <fullName evidence="11">Autophagy-related protein 11 C-terminal domain-containing protein</fullName>
    </recommendedName>
</protein>
<dbReference type="GeneID" id="7204133"/>
<dbReference type="PANTHER" id="PTHR13222:SF1">
    <property type="entry name" value="RB1-INDUCIBLE COILED-COIL PROTEIN 1"/>
    <property type="match status" value="1"/>
</dbReference>
<dbReference type="InterPro" id="IPR045326">
    <property type="entry name" value="ATG17-like_dom"/>
</dbReference>
<dbReference type="GO" id="GO:0015031">
    <property type="term" value="P:protein transport"/>
    <property type="evidence" value="ECO:0007669"/>
    <property type="project" value="UniProtKB-KW"/>
</dbReference>
<dbReference type="InParanoid" id="B5Y5S6"/>
<evidence type="ECO:0000256" key="4">
    <source>
        <dbReference type="ARBA" id="ARBA00023054"/>
    </source>
</evidence>
<dbReference type="EMBL" id="CP001142">
    <property type="protein sequence ID" value="ACI65987.1"/>
    <property type="molecule type" value="Genomic_DNA"/>
</dbReference>
<keyword evidence="3" id="KW-0072">Autophagy</keyword>
<feature type="region of interest" description="Disordered" evidence="6">
    <location>
        <begin position="562"/>
        <end position="585"/>
    </location>
</feature>
<keyword evidence="4 5" id="KW-0175">Coiled coil</keyword>
<dbReference type="PANTHER" id="PTHR13222">
    <property type="entry name" value="RB1-INDUCIBLE COILED-COIL"/>
    <property type="match status" value="1"/>
</dbReference>
<dbReference type="Proteomes" id="UP000000759">
    <property type="component" value="Chromosome 3"/>
</dbReference>
<dbReference type="KEGG" id="pti:PHATR_44229"/>
<keyword evidence="10" id="KW-1185">Reference proteome</keyword>
<dbReference type="HOGENOM" id="CLU_014713_0_0_1"/>
<dbReference type="GO" id="GO:0034045">
    <property type="term" value="C:phagophore assembly site membrane"/>
    <property type="evidence" value="ECO:0007669"/>
    <property type="project" value="TreeGrafter"/>
</dbReference>
<evidence type="ECO:0000256" key="6">
    <source>
        <dbReference type="SAM" id="MobiDB-lite"/>
    </source>
</evidence>
<dbReference type="OMA" id="KHFAPFW"/>
<keyword evidence="1" id="KW-0813">Transport</keyword>
<feature type="domain" description="Autophagy protein ATG17-like" evidence="7">
    <location>
        <begin position="182"/>
        <end position="515"/>
    </location>
</feature>
<sequence length="818" mass="89397">MSSNMPSTTVGPTSIRVLVAGTGVTYKLSLHPSELTVANIRGHLAAAVPTSDQILLLGPPYKVPKDSTLQSDEVLNALHLGDAEDNPIQEDTDAPRNILCSTERSGARRLFLFSKQSLSQQAPESPVCHLEPMELQIPKEAPGPSPLNLNPTMSPPLHQALAAYERQFMLYLSQGRVLADGADLRLSACINCVQEQAVVARALRAAVSNLSDHYHAASRTRAEFTTAFQSKSNAHGSLLQRFESILQNLDAIRLHPSLISTARSSGRSIESLLDTVPVERERAWAQQCQTSHQRLITLFGDLDTGFRDLGTPASRAEENRQDREAEEEIQHLWLEVDGKAKGIRNRQASRLDGLTTSYREVVKVIMNAINAGDDDDVQAAFTPLRAMSDVSKSIVPSMITDDEAMKMLMEKVAESKTRTMKRMKVRLRDVSVSQSLIQRVLSSVGVLRDALSQQVENMVHLEHVAELPDSYRDFLSEIRRRRAYGQAVTSSCAAMMEKVASIRANEVKAREKFLRGSARHLMPAFFEVFAPTLATPPPLFTPQLPPMLELDTLPDVGYDTEDPDTLMQKRSGVNEQGASSASSLTAETSMMASVAPAGQVNMTSSNAPMSQEQQQQQDHLIVSADEQSGTNFIMGTDGGAVAEAEAKALAYENAVLRQALERMGGKPPKTYVEEANLAKLGDQSNKANEAKLMKLEKELADAKSQALLAKDATRTTLADSKLSDKISHTSFSVGDFALFMPTGFGSGGKRSYVAFHTRCPHHYLSSDCVKGSPNFILGRIVYKEELVAGESGTDANPYGLPVDTKFWVLTVEVVQPKP</sequence>
<dbReference type="Pfam" id="PF10377">
    <property type="entry name" value="ATG11"/>
    <property type="match status" value="1"/>
</dbReference>
<dbReference type="OrthoDB" id="447953at2759"/>
<evidence type="ECO:0008006" key="11">
    <source>
        <dbReference type="Google" id="ProtNLM"/>
    </source>
</evidence>
<evidence type="ECO:0000313" key="9">
    <source>
        <dbReference type="EMBL" id="ACI65987.1"/>
    </source>
</evidence>
<dbReference type="AlphaFoldDB" id="B5Y5S6"/>
<dbReference type="GO" id="GO:0034517">
    <property type="term" value="P:ribophagy"/>
    <property type="evidence" value="ECO:0007669"/>
    <property type="project" value="TreeGrafter"/>
</dbReference>
<organism evidence="9 10">
    <name type="scientific">Phaeodactylum tricornutum (strain CCAP 1055/1)</name>
    <dbReference type="NCBI Taxonomy" id="556484"/>
    <lineage>
        <taxon>Eukaryota</taxon>
        <taxon>Sar</taxon>
        <taxon>Stramenopiles</taxon>
        <taxon>Ochrophyta</taxon>
        <taxon>Bacillariophyta</taxon>
        <taxon>Bacillariophyceae</taxon>
        <taxon>Bacillariophycidae</taxon>
        <taxon>Naviculales</taxon>
        <taxon>Phaeodactylaceae</taxon>
        <taxon>Phaeodactylum</taxon>
    </lineage>
</organism>
<dbReference type="Pfam" id="PF04108">
    <property type="entry name" value="ATG17_like"/>
    <property type="match status" value="1"/>
</dbReference>
<reference evidence="9 10" key="1">
    <citation type="journal article" date="2008" name="Nature">
        <title>The Phaeodactylum genome reveals the evolutionary history of diatom genomes.</title>
        <authorList>
            <person name="Bowler C."/>
            <person name="Allen A.E."/>
            <person name="Badger J.H."/>
            <person name="Grimwood J."/>
            <person name="Jabbari K."/>
            <person name="Kuo A."/>
            <person name="Maheswari U."/>
            <person name="Martens C."/>
            <person name="Maumus F."/>
            <person name="Otillar R.P."/>
            <person name="Rayko E."/>
            <person name="Salamov A."/>
            <person name="Vandepoele K."/>
            <person name="Beszteri B."/>
            <person name="Gruber A."/>
            <person name="Heijde M."/>
            <person name="Katinka M."/>
            <person name="Mock T."/>
            <person name="Valentin K."/>
            <person name="Verret F."/>
            <person name="Berges J.A."/>
            <person name="Brownlee C."/>
            <person name="Cadoret J.P."/>
            <person name="Chiovitti A."/>
            <person name="Choi C.J."/>
            <person name="Coesel S."/>
            <person name="De Martino A."/>
            <person name="Detter J.C."/>
            <person name="Durkin C."/>
            <person name="Falciatore A."/>
            <person name="Fournet J."/>
            <person name="Haruta M."/>
            <person name="Huysman M.J."/>
            <person name="Jenkins B.D."/>
            <person name="Jiroutova K."/>
            <person name="Jorgensen R.E."/>
            <person name="Joubert Y."/>
            <person name="Kaplan A."/>
            <person name="Kroger N."/>
            <person name="Kroth P.G."/>
            <person name="La Roche J."/>
            <person name="Lindquist E."/>
            <person name="Lommer M."/>
            <person name="Martin-Jezequel V."/>
            <person name="Lopez P.J."/>
            <person name="Lucas S."/>
            <person name="Mangogna M."/>
            <person name="McGinnis K."/>
            <person name="Medlin L.K."/>
            <person name="Montsant A."/>
            <person name="Oudot-Le Secq M.P."/>
            <person name="Napoli C."/>
            <person name="Obornik M."/>
            <person name="Parker M.S."/>
            <person name="Petit J.L."/>
            <person name="Porcel B.M."/>
            <person name="Poulsen N."/>
            <person name="Robison M."/>
            <person name="Rychlewski L."/>
            <person name="Rynearson T.A."/>
            <person name="Schmutz J."/>
            <person name="Shapiro H."/>
            <person name="Siaut M."/>
            <person name="Stanley M."/>
            <person name="Sussman M.R."/>
            <person name="Taylor A.R."/>
            <person name="Vardi A."/>
            <person name="von Dassow P."/>
            <person name="Vyverman W."/>
            <person name="Willis A."/>
            <person name="Wyrwicz L.S."/>
            <person name="Rokhsar D.S."/>
            <person name="Weissenbach J."/>
            <person name="Armbrust E.V."/>
            <person name="Green B.R."/>
            <person name="Van de Peer Y."/>
            <person name="Grigoriev I.V."/>
        </authorList>
    </citation>
    <scope>NUCLEOTIDE SEQUENCE [LARGE SCALE GENOMIC DNA]</scope>
    <source>
        <strain evidence="9 10">CCAP 1055/1</strain>
    </source>
</reference>
<keyword evidence="2" id="KW-0653">Protein transport</keyword>
<dbReference type="GO" id="GO:0000045">
    <property type="term" value="P:autophagosome assembly"/>
    <property type="evidence" value="ECO:0007669"/>
    <property type="project" value="InterPro"/>
</dbReference>
<evidence type="ECO:0000256" key="5">
    <source>
        <dbReference type="SAM" id="Coils"/>
    </source>
</evidence>